<dbReference type="SUPFAM" id="SSF52540">
    <property type="entry name" value="P-loop containing nucleoside triphosphate hydrolases"/>
    <property type="match status" value="1"/>
</dbReference>
<evidence type="ECO:0000256" key="2">
    <source>
        <dbReference type="ARBA" id="ARBA00023125"/>
    </source>
</evidence>
<dbReference type="InterPro" id="IPR036388">
    <property type="entry name" value="WH-like_DNA-bd_sf"/>
</dbReference>
<organism evidence="5 6">
    <name type="scientific">Paenibacillus glucanolyticus</name>
    <dbReference type="NCBI Taxonomy" id="59843"/>
    <lineage>
        <taxon>Bacteria</taxon>
        <taxon>Bacillati</taxon>
        <taxon>Bacillota</taxon>
        <taxon>Bacilli</taxon>
        <taxon>Bacillales</taxon>
        <taxon>Paenibacillaceae</taxon>
        <taxon>Paenibacillus</taxon>
    </lineage>
</organism>
<dbReference type="GO" id="GO:0006355">
    <property type="term" value="P:regulation of DNA-templated transcription"/>
    <property type="evidence" value="ECO:0007669"/>
    <property type="project" value="InterPro"/>
</dbReference>
<dbReference type="Gene3D" id="3.40.50.300">
    <property type="entry name" value="P-loop containing nucleotide triphosphate hydrolases"/>
    <property type="match status" value="1"/>
</dbReference>
<dbReference type="PRINTS" id="PR00038">
    <property type="entry name" value="HTHLUXR"/>
</dbReference>
<dbReference type="InterPro" id="IPR011990">
    <property type="entry name" value="TPR-like_helical_dom_sf"/>
</dbReference>
<dbReference type="Pfam" id="PF17874">
    <property type="entry name" value="TPR_MalT"/>
    <property type="match status" value="1"/>
</dbReference>
<sequence>MNPPINSPILKMKISVPGLREHLVPRDRLLHNMAAGQLGHLTTVIAPAGYGKSTLLAQWAHAVSERCAWVSLDERDNDPVRFWRYVTASIASVLPEQQGERLMNHTQLLPGVSITAYLDTLISDLYEWNETLHLILEDLHSIYYTPIHEGLSYLIDYLPGHIHLLISSRTDLPFSTVKRWADHKINHIGTDQLQFTSDETKRFFRHASDSSYPKPNSMQLKTLLDRTEGWITGLQLVALSLRSGSRLEPFMEEIKGDQFHVSSYLFQEVVGKLPSEVFRFLLQTAVLSRLNVQVCDAVTDSDNSRSMLEELRKQNLFLVPLDEQHTWFRYHHLFSQFLQNLLQRECDGEYVKRHRLAGQYYASIGSTDEAIDHMFAAQDIESAVGLLEQHAQTVLERGELTTLQQWFDRVPTSFPVTLETSLLHTFVVVLMGDLERSERMLANIEEACSNLPSSSRREQLRSSMLFVRSNLVFLNGDFAEWFAFSEGILDNLTPDNPIYYQFDYNRQEPYVRRTSLGMKGALSADTERIAHLFTGVLEAHGWDHSLMNLYVKMSLCEGYYEWNRLAECRQLLMQLRKAPPSQKTMGLFIPLHITEARLYAAEGKLHLAHHVLDEAWDAASCRKESSWLSSLRTVRSLIYVREGRITDARKELAVLPISIKDRPTYSREPEYLALVRLLGKQRKETEALHLLELLKPQAERELQISSIMEITCLQALLEYQRGQRKQSLQLLREALRLGAQNGYVRTFLDEGEDMYQLLMRYTSHPAQEEDVDMGLIQTHHYARMLMEYFPNHVKADTPHITSSQSALPEQLNRNEKNLLRLILQGAANKQMAAALGLSEGTIRVYLSRLYDKLGVTSRTQALVRAQSLNLLDD</sequence>
<dbReference type="GeneID" id="97557430"/>
<dbReference type="SMART" id="SM00421">
    <property type="entry name" value="HTH_LUXR"/>
    <property type="match status" value="1"/>
</dbReference>
<gene>
    <name evidence="5" type="ORF">AWU65_15200</name>
</gene>
<dbReference type="PANTHER" id="PTHR44688">
    <property type="entry name" value="DNA-BINDING TRANSCRIPTIONAL ACTIVATOR DEVR_DOSR"/>
    <property type="match status" value="1"/>
</dbReference>
<dbReference type="InterPro" id="IPR041617">
    <property type="entry name" value="TPR_MalT"/>
</dbReference>
<dbReference type="GO" id="GO:0003677">
    <property type="term" value="F:DNA binding"/>
    <property type="evidence" value="ECO:0007669"/>
    <property type="project" value="UniProtKB-KW"/>
</dbReference>
<dbReference type="OrthoDB" id="1137593at2"/>
<feature type="domain" description="HTH luxR-type" evidence="4">
    <location>
        <begin position="804"/>
        <end position="869"/>
    </location>
</feature>
<dbReference type="PROSITE" id="PS50043">
    <property type="entry name" value="HTH_LUXR_2"/>
    <property type="match status" value="1"/>
</dbReference>
<dbReference type="SUPFAM" id="SSF46894">
    <property type="entry name" value="C-terminal effector domain of the bipartite response regulators"/>
    <property type="match status" value="1"/>
</dbReference>
<reference evidence="5" key="1">
    <citation type="journal article" date="2016" name="Genome Announc.">
        <title>Draft genomes of two strains of Paenibacillus glucanolyticus with capability to degrade lignocellulose.</title>
        <authorList>
            <person name="Mathews S.L."/>
            <person name="Pawlak J."/>
            <person name="Grunden A.M."/>
        </authorList>
    </citation>
    <scope>NUCLEOTIDE SEQUENCE [LARGE SCALE GENOMIC DNA]</scope>
    <source>
        <strain evidence="5">SLM1</strain>
    </source>
</reference>
<dbReference type="PANTHER" id="PTHR44688:SF16">
    <property type="entry name" value="DNA-BINDING TRANSCRIPTIONAL ACTIVATOR DEVR_DOSR"/>
    <property type="match status" value="1"/>
</dbReference>
<name>A0A163KES2_9BACL</name>
<dbReference type="Gene3D" id="1.25.40.10">
    <property type="entry name" value="Tetratricopeptide repeat domain"/>
    <property type="match status" value="1"/>
</dbReference>
<keyword evidence="2" id="KW-0238">DNA-binding</keyword>
<dbReference type="Pfam" id="PF00196">
    <property type="entry name" value="GerE"/>
    <property type="match status" value="1"/>
</dbReference>
<evidence type="ECO:0000256" key="1">
    <source>
        <dbReference type="ARBA" id="ARBA00023015"/>
    </source>
</evidence>
<comment type="caution">
    <text evidence="5">The sequence shown here is derived from an EMBL/GenBank/DDBJ whole genome shotgun (WGS) entry which is preliminary data.</text>
</comment>
<protein>
    <submittedName>
        <fullName evidence="5">LuxR family transcriptional regulator</fullName>
    </submittedName>
</protein>
<dbReference type="Pfam" id="PF25873">
    <property type="entry name" value="WHD_MalT"/>
    <property type="match status" value="1"/>
</dbReference>
<dbReference type="EMBL" id="LWMH01000001">
    <property type="protein sequence ID" value="KZS47176.1"/>
    <property type="molecule type" value="Genomic_DNA"/>
</dbReference>
<dbReference type="Proteomes" id="UP000076796">
    <property type="component" value="Unassembled WGS sequence"/>
</dbReference>
<keyword evidence="6" id="KW-1185">Reference proteome</keyword>
<evidence type="ECO:0000256" key="3">
    <source>
        <dbReference type="ARBA" id="ARBA00023163"/>
    </source>
</evidence>
<evidence type="ECO:0000259" key="4">
    <source>
        <dbReference type="PROSITE" id="PS50043"/>
    </source>
</evidence>
<accession>A0A163KES2</accession>
<dbReference type="InterPro" id="IPR000792">
    <property type="entry name" value="Tscrpt_reg_LuxR_C"/>
</dbReference>
<dbReference type="InterPro" id="IPR027417">
    <property type="entry name" value="P-loop_NTPase"/>
</dbReference>
<proteinExistence type="predicted"/>
<keyword evidence="1" id="KW-0805">Transcription regulation</keyword>
<dbReference type="CDD" id="cd06170">
    <property type="entry name" value="LuxR_C_like"/>
    <property type="match status" value="1"/>
</dbReference>
<dbReference type="InterPro" id="IPR059106">
    <property type="entry name" value="WHD_MalT"/>
</dbReference>
<dbReference type="SUPFAM" id="SSF48452">
    <property type="entry name" value="TPR-like"/>
    <property type="match status" value="1"/>
</dbReference>
<dbReference type="Gene3D" id="1.10.10.10">
    <property type="entry name" value="Winged helix-like DNA-binding domain superfamily/Winged helix DNA-binding domain"/>
    <property type="match status" value="1"/>
</dbReference>
<evidence type="ECO:0000313" key="6">
    <source>
        <dbReference type="Proteomes" id="UP000076796"/>
    </source>
</evidence>
<dbReference type="InterPro" id="IPR016032">
    <property type="entry name" value="Sig_transdc_resp-reg_C-effctor"/>
</dbReference>
<dbReference type="RefSeq" id="WP_063478719.1">
    <property type="nucleotide sequence ID" value="NZ_CP147845.1"/>
</dbReference>
<evidence type="ECO:0000313" key="5">
    <source>
        <dbReference type="EMBL" id="KZS47176.1"/>
    </source>
</evidence>
<keyword evidence="3" id="KW-0804">Transcription</keyword>
<dbReference type="AlphaFoldDB" id="A0A163KES2"/>